<dbReference type="AlphaFoldDB" id="W9RAY1"/>
<dbReference type="EMBL" id="KE344817">
    <property type="protein sequence ID" value="EXB80580.1"/>
    <property type="molecule type" value="Genomic_DNA"/>
</dbReference>
<dbReference type="STRING" id="981085.W9RAY1"/>
<dbReference type="PANTHER" id="PTHR48046">
    <property type="entry name" value="UDP-GLYCOSYLTRANSFERASE 72E1"/>
    <property type="match status" value="1"/>
</dbReference>
<dbReference type="GO" id="GO:0016757">
    <property type="term" value="F:glycosyltransferase activity"/>
    <property type="evidence" value="ECO:0007669"/>
    <property type="project" value="UniProtKB-KW"/>
</dbReference>
<dbReference type="PANTHER" id="PTHR48046:SF1">
    <property type="entry name" value="GLYCOSYLTRANSFERASE-RELATED"/>
    <property type="match status" value="1"/>
</dbReference>
<keyword evidence="3" id="KW-1185">Reference proteome</keyword>
<proteinExistence type="predicted"/>
<evidence type="ECO:0000313" key="3">
    <source>
        <dbReference type="Proteomes" id="UP000030645"/>
    </source>
</evidence>
<sequence length="83" mass="9242">MSYKQTTELAWGLELSHQRFVWVVRSPIASADAAFFTAGKCDDDPSTYLPDGFLDRTKHVGRIVPMWAEQAQILGHPSVGGFM</sequence>
<accession>W9RAY1</accession>
<protein>
    <submittedName>
        <fullName evidence="2">Anthocyanidin 3-O-glucosyltransferase 5</fullName>
    </submittedName>
</protein>
<organism evidence="2 3">
    <name type="scientific">Morus notabilis</name>
    <dbReference type="NCBI Taxonomy" id="981085"/>
    <lineage>
        <taxon>Eukaryota</taxon>
        <taxon>Viridiplantae</taxon>
        <taxon>Streptophyta</taxon>
        <taxon>Embryophyta</taxon>
        <taxon>Tracheophyta</taxon>
        <taxon>Spermatophyta</taxon>
        <taxon>Magnoliopsida</taxon>
        <taxon>eudicotyledons</taxon>
        <taxon>Gunneridae</taxon>
        <taxon>Pentapetalae</taxon>
        <taxon>rosids</taxon>
        <taxon>fabids</taxon>
        <taxon>Rosales</taxon>
        <taxon>Moraceae</taxon>
        <taxon>Moreae</taxon>
        <taxon>Morus</taxon>
    </lineage>
</organism>
<name>W9RAY1_9ROSA</name>
<keyword evidence="2" id="KW-0808">Transferase</keyword>
<dbReference type="Gene3D" id="3.40.50.2000">
    <property type="entry name" value="Glycogen Phosphorylase B"/>
    <property type="match status" value="1"/>
</dbReference>
<reference evidence="3" key="1">
    <citation type="submission" date="2013-01" db="EMBL/GenBank/DDBJ databases">
        <title>Draft Genome Sequence of a Mulberry Tree, Morus notabilis C.K. Schneid.</title>
        <authorList>
            <person name="He N."/>
            <person name="Zhao S."/>
        </authorList>
    </citation>
    <scope>NUCLEOTIDE SEQUENCE</scope>
</reference>
<evidence type="ECO:0000256" key="1">
    <source>
        <dbReference type="ARBA" id="ARBA00022676"/>
    </source>
</evidence>
<keyword evidence="1" id="KW-0328">Glycosyltransferase</keyword>
<dbReference type="Proteomes" id="UP000030645">
    <property type="component" value="Unassembled WGS sequence"/>
</dbReference>
<gene>
    <name evidence="2" type="ORF">L484_009033</name>
</gene>
<dbReference type="SUPFAM" id="SSF53756">
    <property type="entry name" value="UDP-Glycosyltransferase/glycogen phosphorylase"/>
    <property type="match status" value="1"/>
</dbReference>
<dbReference type="eggNOG" id="KOG1192">
    <property type="taxonomic scope" value="Eukaryota"/>
</dbReference>
<evidence type="ECO:0000313" key="2">
    <source>
        <dbReference type="EMBL" id="EXB80580.1"/>
    </source>
</evidence>